<reference evidence="2" key="1">
    <citation type="submission" date="2021-04" db="EMBL/GenBank/DDBJ databases">
        <authorList>
            <person name="Vanwijnsberghe S."/>
        </authorList>
    </citation>
    <scope>NUCLEOTIDE SEQUENCE</scope>
    <source>
        <strain evidence="2">LMG 31841</strain>
    </source>
</reference>
<dbReference type="Proteomes" id="UP000789704">
    <property type="component" value="Unassembled WGS sequence"/>
</dbReference>
<evidence type="ECO:0000313" key="2">
    <source>
        <dbReference type="EMBL" id="CAG4900854.1"/>
    </source>
</evidence>
<organism evidence="2 3">
    <name type="scientific">Paraburkholderia saeva</name>
    <dbReference type="NCBI Taxonomy" id="2777537"/>
    <lineage>
        <taxon>Bacteria</taxon>
        <taxon>Pseudomonadati</taxon>
        <taxon>Pseudomonadota</taxon>
        <taxon>Betaproteobacteria</taxon>
        <taxon>Burkholderiales</taxon>
        <taxon>Burkholderiaceae</taxon>
        <taxon>Paraburkholderia</taxon>
    </lineage>
</organism>
<comment type="caution">
    <text evidence="2">The sequence shown here is derived from an EMBL/GenBank/DDBJ whole genome shotgun (WGS) entry which is preliminary data.</text>
</comment>
<evidence type="ECO:0000313" key="3">
    <source>
        <dbReference type="Proteomes" id="UP000789704"/>
    </source>
</evidence>
<evidence type="ECO:0000256" key="1">
    <source>
        <dbReference type="SAM" id="MobiDB-lite"/>
    </source>
</evidence>
<name>A0A9N8RX76_9BURK</name>
<sequence length="521" mass="53813">MPIDPSIPLQAQAPQIGLQSLQQPIQTAQGLLALRQNSMQLNANQAISQAYAQSVDPATGQVDFNKLQTLASQNGAGAFLPQFMGQIAQQRNSQLQYDTGKLELALKQQQGIRGMIGSLAVDPDMGKADMSTKIAGQISDAVNAGLLPLDQGIREIKSIPGDAQGQASWIQNHLINSLSGEAKIQALMPKLSAVNTGGQTQLVAQNPLTGAPSVAGTLNNTLTPEAAASRISAVGPNGEPGTVPLGSTVGQGGGQGYTGRMNPQGGAQGTPGAPGGFLATGLTPAASAAQSAQGSTSNAAAQQLHDAAADVPMRLNLLEQARDALSGINTGPGTDWRNQAKSFFNALAPDVAKQIGFTGDVQNYDEFKKILTNYASSVSGSLGTGTDARLNAAVTGNANPGISKLANEDILAKTMAAEKMRAAQDYAFQNSGLTTDKFNQWQSQWNKAVNPDAFAFTSMSPAQQQAFIARQSPTQLTKFKSDLGNLVRSGVIEMPQPASAAPGPAVQPAMAAPLPASGVPR</sequence>
<dbReference type="EMBL" id="CAJQZC010000005">
    <property type="protein sequence ID" value="CAG4900854.1"/>
    <property type="molecule type" value="Genomic_DNA"/>
</dbReference>
<dbReference type="AlphaFoldDB" id="A0A9N8RX76"/>
<feature type="compositionally biased region" description="Gly residues" evidence="1">
    <location>
        <begin position="266"/>
        <end position="275"/>
    </location>
</feature>
<feature type="region of interest" description="Disordered" evidence="1">
    <location>
        <begin position="235"/>
        <end position="281"/>
    </location>
</feature>
<protein>
    <submittedName>
        <fullName evidence="2">Uncharacterized protein</fullName>
    </submittedName>
</protein>
<keyword evidence="3" id="KW-1185">Reference proteome</keyword>
<proteinExistence type="predicted"/>
<feature type="region of interest" description="Disordered" evidence="1">
    <location>
        <begin position="496"/>
        <end position="521"/>
    </location>
</feature>
<accession>A0A9N8RX76</accession>
<gene>
    <name evidence="2" type="ORF">LMG31841_02925</name>
</gene>